<reference evidence="2 3" key="1">
    <citation type="submission" date="2016-03" db="EMBL/GenBank/DDBJ databases">
        <authorList>
            <person name="Ploux O."/>
        </authorList>
    </citation>
    <scope>NUCLEOTIDE SEQUENCE [LARGE SCALE GENOMIC DNA]</scope>
    <source>
        <strain evidence="2 3">R-45378</strain>
    </source>
</reference>
<comment type="caution">
    <text evidence="2">The sequence shown here is derived from an EMBL/GenBank/DDBJ whole genome shotgun (WGS) entry which is preliminary data.</text>
</comment>
<dbReference type="AlphaFoldDB" id="A0A177N4J0"/>
<proteinExistence type="predicted"/>
<evidence type="ECO:0000256" key="1">
    <source>
        <dbReference type="SAM" id="MobiDB-lite"/>
    </source>
</evidence>
<organism evidence="2 3">
    <name type="scientific">Methylomonas koyamae</name>
    <dbReference type="NCBI Taxonomy" id="702114"/>
    <lineage>
        <taxon>Bacteria</taxon>
        <taxon>Pseudomonadati</taxon>
        <taxon>Pseudomonadota</taxon>
        <taxon>Gammaproteobacteria</taxon>
        <taxon>Methylococcales</taxon>
        <taxon>Methylococcaceae</taxon>
        <taxon>Methylomonas</taxon>
    </lineage>
</organism>
<evidence type="ECO:0000313" key="2">
    <source>
        <dbReference type="EMBL" id="OAI12812.1"/>
    </source>
</evidence>
<name>A0A177N4J0_9GAMM</name>
<dbReference type="EMBL" id="LUUJ01000106">
    <property type="protein sequence ID" value="OAI12812.1"/>
    <property type="molecule type" value="Genomic_DNA"/>
</dbReference>
<accession>A0A177N4J0</accession>
<feature type="region of interest" description="Disordered" evidence="1">
    <location>
        <begin position="28"/>
        <end position="49"/>
    </location>
</feature>
<protein>
    <submittedName>
        <fullName evidence="2">Uncharacterized protein</fullName>
    </submittedName>
</protein>
<gene>
    <name evidence="2" type="ORF">A1507_18780</name>
</gene>
<sequence>MPEVTAVNRDRRSLIDAMTDADLLLADDPPAVNLPAESRPGSSAPPPDDTRLIRSATTAFPAAAVAPPLDFDRLGTATFTVDALVNLPEASRAGLVDGGGLV</sequence>
<dbReference type="Proteomes" id="UP000077857">
    <property type="component" value="Unassembled WGS sequence"/>
</dbReference>
<evidence type="ECO:0000313" key="3">
    <source>
        <dbReference type="Proteomes" id="UP000077857"/>
    </source>
</evidence>